<organism evidence="1 2">
    <name type="scientific">Aeromonas phage AhSzw-1</name>
    <dbReference type="NCBI Taxonomy" id="2138299"/>
    <lineage>
        <taxon>Viruses</taxon>
        <taxon>Duplodnaviria</taxon>
        <taxon>Heunggongvirae</taxon>
        <taxon>Uroviricota</taxon>
        <taxon>Caudoviricetes</taxon>
        <taxon>Demerecviridae</taxon>
        <taxon>Shenzhenvirus</taxon>
        <taxon>Shenzhenvirus AhSzw1</taxon>
    </lineage>
</organism>
<dbReference type="Proteomes" id="UP000244342">
    <property type="component" value="Segment"/>
</dbReference>
<dbReference type="EMBL" id="MG676225">
    <property type="protein sequence ID" value="AVR76167.1"/>
    <property type="molecule type" value="Genomic_DNA"/>
</dbReference>
<gene>
    <name evidence="1" type="ORF">AhSzw1_131</name>
</gene>
<proteinExistence type="predicted"/>
<name>A0A2R4AM94_9CAUD</name>
<accession>A0A2R4AM94</accession>
<evidence type="ECO:0000313" key="1">
    <source>
        <dbReference type="EMBL" id="AVR76167.1"/>
    </source>
</evidence>
<protein>
    <submittedName>
        <fullName evidence="1">Uncharacterized protein</fullName>
    </submittedName>
</protein>
<reference evidence="2" key="1">
    <citation type="submission" date="2017-12" db="EMBL/GenBank/DDBJ databases">
        <title>Genomic characterization of T5-related Aeromonas hydrophila phages AhSzq-1 and AhSzw-1 and proposal to be two new species.</title>
        <authorList>
            <person name="Yuan S."/>
            <person name="Chen L."/>
            <person name="Ma Y."/>
        </authorList>
    </citation>
    <scope>NUCLEOTIDE SEQUENCE [LARGE SCALE GENOMIC DNA]</scope>
</reference>
<evidence type="ECO:0000313" key="2">
    <source>
        <dbReference type="Proteomes" id="UP000244342"/>
    </source>
</evidence>
<sequence length="64" mass="7197">MPSSDRFMVILMTIRVQYILGVKQRLPLYVENMDLLASLQLTTLTLGMGVPSASRALSQISYTY</sequence>
<keyword evidence="2" id="KW-1185">Reference proteome</keyword>